<evidence type="ECO:0000256" key="1">
    <source>
        <dbReference type="ARBA" id="ARBA00000085"/>
    </source>
</evidence>
<comment type="catalytic activity">
    <reaction evidence="1">
        <text>ATP + protein L-histidine = ADP + protein N-phospho-L-histidine.</text>
        <dbReference type="EC" id="2.7.13.3"/>
    </reaction>
</comment>
<dbReference type="InterPro" id="IPR036890">
    <property type="entry name" value="HATPase_C_sf"/>
</dbReference>
<organism evidence="12 13">
    <name type="scientific">Gordoniibacillus kamchatkensis</name>
    <dbReference type="NCBI Taxonomy" id="1590651"/>
    <lineage>
        <taxon>Bacteria</taxon>
        <taxon>Bacillati</taxon>
        <taxon>Bacillota</taxon>
        <taxon>Bacilli</taxon>
        <taxon>Bacillales</taxon>
        <taxon>Paenibacillaceae</taxon>
        <taxon>Gordoniibacillus</taxon>
    </lineage>
</organism>
<keyword evidence="13" id="KW-1185">Reference proteome</keyword>
<keyword evidence="8" id="KW-0902">Two-component regulatory system</keyword>
<keyword evidence="5" id="KW-0547">Nucleotide-binding</keyword>
<dbReference type="Gene3D" id="1.20.5.1930">
    <property type="match status" value="1"/>
</dbReference>
<evidence type="ECO:0000256" key="8">
    <source>
        <dbReference type="ARBA" id="ARBA00023012"/>
    </source>
</evidence>
<evidence type="ECO:0000259" key="11">
    <source>
        <dbReference type="SMART" id="SM00387"/>
    </source>
</evidence>
<protein>
    <recommendedName>
        <fullName evidence="2">histidine kinase</fullName>
        <ecNumber evidence="2">2.7.13.3</ecNumber>
    </recommendedName>
</protein>
<evidence type="ECO:0000256" key="9">
    <source>
        <dbReference type="SAM" id="Coils"/>
    </source>
</evidence>
<dbReference type="SMART" id="SM00387">
    <property type="entry name" value="HATPase_c"/>
    <property type="match status" value="1"/>
</dbReference>
<evidence type="ECO:0000313" key="12">
    <source>
        <dbReference type="EMBL" id="KIL38114.1"/>
    </source>
</evidence>
<keyword evidence="3" id="KW-0597">Phosphoprotein</keyword>
<feature type="transmembrane region" description="Helical" evidence="10">
    <location>
        <begin position="28"/>
        <end position="45"/>
    </location>
</feature>
<proteinExistence type="predicted"/>
<evidence type="ECO:0000256" key="3">
    <source>
        <dbReference type="ARBA" id="ARBA00022553"/>
    </source>
</evidence>
<gene>
    <name evidence="12" type="ORF">SD70_28560</name>
</gene>
<dbReference type="SUPFAM" id="SSF55874">
    <property type="entry name" value="ATPase domain of HSP90 chaperone/DNA topoisomerase II/histidine kinase"/>
    <property type="match status" value="1"/>
</dbReference>
<keyword evidence="10" id="KW-1133">Transmembrane helix</keyword>
<comment type="caution">
    <text evidence="12">The sequence shown here is derived from an EMBL/GenBank/DDBJ whole genome shotgun (WGS) entry which is preliminary data.</text>
</comment>
<dbReference type="GO" id="GO:0016301">
    <property type="term" value="F:kinase activity"/>
    <property type="evidence" value="ECO:0007669"/>
    <property type="project" value="UniProtKB-KW"/>
</dbReference>
<dbReference type="InterPro" id="IPR011712">
    <property type="entry name" value="Sig_transdc_His_kin_sub3_dim/P"/>
</dbReference>
<accession>A0ABR5AAM9</accession>
<dbReference type="EC" id="2.7.13.3" evidence="2"/>
<keyword evidence="6 12" id="KW-0418">Kinase</keyword>
<evidence type="ECO:0000256" key="5">
    <source>
        <dbReference type="ARBA" id="ARBA00022741"/>
    </source>
</evidence>
<dbReference type="Gene3D" id="3.30.565.10">
    <property type="entry name" value="Histidine kinase-like ATPase, C-terminal domain"/>
    <property type="match status" value="1"/>
</dbReference>
<evidence type="ECO:0000256" key="2">
    <source>
        <dbReference type="ARBA" id="ARBA00012438"/>
    </source>
</evidence>
<dbReference type="Pfam" id="PF02518">
    <property type="entry name" value="HATPase_c"/>
    <property type="match status" value="1"/>
</dbReference>
<dbReference type="InterPro" id="IPR003594">
    <property type="entry name" value="HATPase_dom"/>
</dbReference>
<feature type="domain" description="Histidine kinase/HSP90-like ATPase" evidence="11">
    <location>
        <begin position="286"/>
        <end position="378"/>
    </location>
</feature>
<reference evidence="12 13" key="1">
    <citation type="submission" date="2014-12" db="EMBL/GenBank/DDBJ databases">
        <title>Draft genome sequence of Paenibacillus kamchatkensis strain B-2647.</title>
        <authorList>
            <person name="Karlyshev A.V."/>
            <person name="Kudryashova E.B."/>
        </authorList>
    </citation>
    <scope>NUCLEOTIDE SEQUENCE [LARGE SCALE GENOMIC DNA]</scope>
    <source>
        <strain evidence="12 13">VKM B-2647</strain>
    </source>
</reference>
<keyword evidence="10" id="KW-0812">Transmembrane</keyword>
<feature type="transmembrane region" description="Helical" evidence="10">
    <location>
        <begin position="101"/>
        <end position="134"/>
    </location>
</feature>
<sequence length="391" mass="43798">MNGRFNRVIATIAVLLIFFREYEIHELPAAIGLLAALLYTVLLWTREKWWNAVKYICISTFMIAAAGILHYFYGVTESSLLWPLVYILATVHGEHGRLASILATVTIAAILFLSYPYSSPIELFFAFAGLFVGVRSRRIRQDAYRISQLHLEELNEAHKKLQETYAELQEATVHSMRYAALEERTRLAREIHDGLGHELTSLIVQLQALEIMLPQNPEKASQNVSQLLDISRQAMAEVRMAVREWSDDDTGLGLIALKGLVSKIRGRSSVACEFVLDSEVSEWPVETGIVLYRVLQESLTNVLRHSNATSVLIRLKEADERIVMTVSDNGQYTDHTPLIPGFGLKGILERCRLHGGTCSFSSEKPHGLRIEVALPIVPIESGGIDDTGKID</sequence>
<feature type="transmembrane region" description="Helical" evidence="10">
    <location>
        <begin position="5"/>
        <end position="22"/>
    </location>
</feature>
<keyword evidence="9" id="KW-0175">Coiled coil</keyword>
<keyword evidence="10" id="KW-0472">Membrane</keyword>
<dbReference type="PANTHER" id="PTHR24421:SF10">
    <property type="entry name" value="NITRATE_NITRITE SENSOR PROTEIN NARQ"/>
    <property type="match status" value="1"/>
</dbReference>
<evidence type="ECO:0000256" key="4">
    <source>
        <dbReference type="ARBA" id="ARBA00022679"/>
    </source>
</evidence>
<dbReference type="InterPro" id="IPR050482">
    <property type="entry name" value="Sensor_HK_TwoCompSys"/>
</dbReference>
<feature type="coiled-coil region" evidence="9">
    <location>
        <begin position="144"/>
        <end position="174"/>
    </location>
</feature>
<keyword evidence="7" id="KW-0067">ATP-binding</keyword>
<keyword evidence="4" id="KW-0808">Transferase</keyword>
<dbReference type="Pfam" id="PF07730">
    <property type="entry name" value="HisKA_3"/>
    <property type="match status" value="1"/>
</dbReference>
<dbReference type="Proteomes" id="UP000031967">
    <property type="component" value="Unassembled WGS sequence"/>
</dbReference>
<dbReference type="EMBL" id="JXAK01000076">
    <property type="protein sequence ID" value="KIL38114.1"/>
    <property type="molecule type" value="Genomic_DNA"/>
</dbReference>
<evidence type="ECO:0000256" key="6">
    <source>
        <dbReference type="ARBA" id="ARBA00022777"/>
    </source>
</evidence>
<evidence type="ECO:0000256" key="10">
    <source>
        <dbReference type="SAM" id="Phobius"/>
    </source>
</evidence>
<dbReference type="CDD" id="cd16917">
    <property type="entry name" value="HATPase_UhpB-NarQ-NarX-like"/>
    <property type="match status" value="1"/>
</dbReference>
<feature type="transmembrane region" description="Helical" evidence="10">
    <location>
        <begin position="52"/>
        <end position="73"/>
    </location>
</feature>
<dbReference type="PANTHER" id="PTHR24421">
    <property type="entry name" value="NITRATE/NITRITE SENSOR PROTEIN NARX-RELATED"/>
    <property type="match status" value="1"/>
</dbReference>
<evidence type="ECO:0000313" key="13">
    <source>
        <dbReference type="Proteomes" id="UP000031967"/>
    </source>
</evidence>
<name>A0ABR5AAM9_9BACL</name>
<evidence type="ECO:0000256" key="7">
    <source>
        <dbReference type="ARBA" id="ARBA00022840"/>
    </source>
</evidence>